<dbReference type="Pfam" id="PF00486">
    <property type="entry name" value="Trans_reg_C"/>
    <property type="match status" value="1"/>
</dbReference>
<dbReference type="SUPFAM" id="SSF52172">
    <property type="entry name" value="CheY-like"/>
    <property type="match status" value="1"/>
</dbReference>
<keyword evidence="1 6" id="KW-0597">Phosphoprotein</keyword>
<keyword evidence="3" id="KW-0805">Transcription regulation</keyword>
<dbReference type="SMART" id="SM00448">
    <property type="entry name" value="REC"/>
    <property type="match status" value="1"/>
</dbReference>
<protein>
    <submittedName>
        <fullName evidence="10">Response regulator</fullName>
    </submittedName>
</protein>
<keyword evidence="11" id="KW-1185">Reference proteome</keyword>
<evidence type="ECO:0000259" key="9">
    <source>
        <dbReference type="PROSITE" id="PS51755"/>
    </source>
</evidence>
<evidence type="ECO:0000256" key="6">
    <source>
        <dbReference type="PROSITE-ProRule" id="PRU00169"/>
    </source>
</evidence>
<keyword evidence="5" id="KW-0804">Transcription</keyword>
<feature type="modified residue" description="4-aspartylphosphate" evidence="6">
    <location>
        <position position="52"/>
    </location>
</feature>
<dbReference type="Pfam" id="PF00072">
    <property type="entry name" value="Response_reg"/>
    <property type="match status" value="1"/>
</dbReference>
<keyword evidence="2" id="KW-0902">Two-component regulatory system</keyword>
<accession>A0ABW1RD96</accession>
<reference evidence="11" key="1">
    <citation type="journal article" date="2019" name="Int. J. Syst. Evol. Microbiol.">
        <title>The Global Catalogue of Microorganisms (GCM) 10K type strain sequencing project: providing services to taxonomists for standard genome sequencing and annotation.</title>
        <authorList>
            <consortium name="The Broad Institute Genomics Platform"/>
            <consortium name="The Broad Institute Genome Sequencing Center for Infectious Disease"/>
            <person name="Wu L."/>
            <person name="Ma J."/>
        </authorList>
    </citation>
    <scope>NUCLEOTIDE SEQUENCE [LARGE SCALE GENOMIC DNA]</scope>
    <source>
        <strain evidence="11">CCM 8904</strain>
    </source>
</reference>
<feature type="DNA-binding region" description="OmpR/PhoB-type" evidence="7">
    <location>
        <begin position="129"/>
        <end position="228"/>
    </location>
</feature>
<evidence type="ECO:0000256" key="1">
    <source>
        <dbReference type="ARBA" id="ARBA00022553"/>
    </source>
</evidence>
<dbReference type="SUPFAM" id="SSF46894">
    <property type="entry name" value="C-terminal effector domain of the bipartite response regulators"/>
    <property type="match status" value="1"/>
</dbReference>
<gene>
    <name evidence="10" type="ORF">ACFQGP_04300</name>
</gene>
<dbReference type="PANTHER" id="PTHR48111">
    <property type="entry name" value="REGULATOR OF RPOS"/>
    <property type="match status" value="1"/>
</dbReference>
<dbReference type="SMART" id="SM00862">
    <property type="entry name" value="Trans_reg_C"/>
    <property type="match status" value="1"/>
</dbReference>
<dbReference type="EMBL" id="JBHSSL010000025">
    <property type="protein sequence ID" value="MFC6169799.1"/>
    <property type="molecule type" value="Genomic_DNA"/>
</dbReference>
<dbReference type="InterPro" id="IPR016032">
    <property type="entry name" value="Sig_transdc_resp-reg_C-effctor"/>
</dbReference>
<evidence type="ECO:0000256" key="4">
    <source>
        <dbReference type="ARBA" id="ARBA00023125"/>
    </source>
</evidence>
<evidence type="ECO:0000256" key="5">
    <source>
        <dbReference type="ARBA" id="ARBA00023163"/>
    </source>
</evidence>
<evidence type="ECO:0000259" key="8">
    <source>
        <dbReference type="PROSITE" id="PS50110"/>
    </source>
</evidence>
<dbReference type="Gene3D" id="6.10.250.690">
    <property type="match status" value="1"/>
</dbReference>
<dbReference type="InterPro" id="IPR039420">
    <property type="entry name" value="WalR-like"/>
</dbReference>
<feature type="domain" description="OmpR/PhoB-type" evidence="9">
    <location>
        <begin position="129"/>
        <end position="228"/>
    </location>
</feature>
<dbReference type="InterPro" id="IPR001789">
    <property type="entry name" value="Sig_transdc_resp-reg_receiver"/>
</dbReference>
<keyword evidence="4 7" id="KW-0238">DNA-binding</keyword>
<feature type="domain" description="Response regulatory" evidence="8">
    <location>
        <begin position="3"/>
        <end position="117"/>
    </location>
</feature>
<comment type="caution">
    <text evidence="10">The sequence shown here is derived from an EMBL/GenBank/DDBJ whole genome shotgun (WGS) entry which is preliminary data.</text>
</comment>
<dbReference type="InterPro" id="IPR036388">
    <property type="entry name" value="WH-like_DNA-bd_sf"/>
</dbReference>
<dbReference type="PROSITE" id="PS51755">
    <property type="entry name" value="OMPR_PHOB"/>
    <property type="match status" value="1"/>
</dbReference>
<evidence type="ECO:0000256" key="7">
    <source>
        <dbReference type="PROSITE-ProRule" id="PRU01091"/>
    </source>
</evidence>
<dbReference type="InterPro" id="IPR011006">
    <property type="entry name" value="CheY-like_superfamily"/>
</dbReference>
<dbReference type="RefSeq" id="WP_125551105.1">
    <property type="nucleotide sequence ID" value="NZ_JBHSSL010000025.1"/>
</dbReference>
<name>A0ABW1RD96_9LACO</name>
<dbReference type="Proteomes" id="UP001596289">
    <property type="component" value="Unassembled WGS sequence"/>
</dbReference>
<evidence type="ECO:0000313" key="11">
    <source>
        <dbReference type="Proteomes" id="UP001596289"/>
    </source>
</evidence>
<dbReference type="CDD" id="cd00383">
    <property type="entry name" value="trans_reg_C"/>
    <property type="match status" value="1"/>
</dbReference>
<evidence type="ECO:0000256" key="3">
    <source>
        <dbReference type="ARBA" id="ARBA00023015"/>
    </source>
</evidence>
<sequence>MKQVLVVDDEPSIVTLLSYNLKKEHYQVTTANDGATALKLALATAFDFILLDLMLPQMDGMEVTRRLRQEKVTTPIIMLTAKDAEFDKIIGLELGADDYLTKPFSPREVIARMKAISRRLRPVAPTAAVEPIKIGALQIFPDDYRVLQAGQPLKLTPREYALLLYLAQRQNRVLSREQLLNGVWGYDYAGQTRMVDIQVSHLRDKIEIDPKQPLYLVTVRGFGYKLEEPHETD</sequence>
<dbReference type="Gene3D" id="3.40.50.2300">
    <property type="match status" value="1"/>
</dbReference>
<evidence type="ECO:0000256" key="2">
    <source>
        <dbReference type="ARBA" id="ARBA00023012"/>
    </source>
</evidence>
<dbReference type="Gene3D" id="1.10.10.10">
    <property type="entry name" value="Winged helix-like DNA-binding domain superfamily/Winged helix DNA-binding domain"/>
    <property type="match status" value="1"/>
</dbReference>
<proteinExistence type="predicted"/>
<dbReference type="PANTHER" id="PTHR48111:SF73">
    <property type="entry name" value="ALKALINE PHOSPHATASE SYNTHESIS TRANSCRIPTIONAL REGULATORY PROTEIN PHOP"/>
    <property type="match status" value="1"/>
</dbReference>
<organism evidence="10 11">
    <name type="scientific">Loigolactobacillus jiayinensis</name>
    <dbReference type="NCBI Taxonomy" id="2486016"/>
    <lineage>
        <taxon>Bacteria</taxon>
        <taxon>Bacillati</taxon>
        <taxon>Bacillota</taxon>
        <taxon>Bacilli</taxon>
        <taxon>Lactobacillales</taxon>
        <taxon>Lactobacillaceae</taxon>
        <taxon>Loigolactobacillus</taxon>
    </lineage>
</organism>
<dbReference type="PROSITE" id="PS50110">
    <property type="entry name" value="RESPONSE_REGULATORY"/>
    <property type="match status" value="1"/>
</dbReference>
<dbReference type="InterPro" id="IPR001867">
    <property type="entry name" value="OmpR/PhoB-type_DNA-bd"/>
</dbReference>
<evidence type="ECO:0000313" key="10">
    <source>
        <dbReference type="EMBL" id="MFC6169799.1"/>
    </source>
</evidence>